<dbReference type="STRING" id="2903.R1B2A1"/>
<dbReference type="KEGG" id="ehx:EMIHUDRAFT_45086"/>
<dbReference type="OMA" id="IVLCTQR"/>
<evidence type="ECO:0000313" key="3">
    <source>
        <dbReference type="EnsemblProtists" id="EOD03708"/>
    </source>
</evidence>
<keyword evidence="2" id="KW-0560">Oxidoreductase</keyword>
<dbReference type="SUPFAM" id="SSF51735">
    <property type="entry name" value="NAD(P)-binding Rossmann-fold domains"/>
    <property type="match status" value="1"/>
</dbReference>
<proteinExistence type="inferred from homology"/>
<dbReference type="AlphaFoldDB" id="A0A0D3HXH3"/>
<dbReference type="GO" id="GO:0016491">
    <property type="term" value="F:oxidoreductase activity"/>
    <property type="evidence" value="ECO:0007669"/>
    <property type="project" value="UniProtKB-KW"/>
</dbReference>
<dbReference type="PRINTS" id="PR00081">
    <property type="entry name" value="GDHRDH"/>
</dbReference>
<evidence type="ECO:0000256" key="1">
    <source>
        <dbReference type="ARBA" id="ARBA00006484"/>
    </source>
</evidence>
<dbReference type="RefSeq" id="XP_005756137.1">
    <property type="nucleotide sequence ID" value="XM_005756080.1"/>
</dbReference>
<dbReference type="GO" id="GO:0005783">
    <property type="term" value="C:endoplasmic reticulum"/>
    <property type="evidence" value="ECO:0007669"/>
    <property type="project" value="TreeGrafter"/>
</dbReference>
<dbReference type="InterPro" id="IPR036291">
    <property type="entry name" value="NAD(P)-bd_dom_sf"/>
</dbReference>
<comment type="similarity">
    <text evidence="1">Belongs to the short-chain dehydrogenases/reductases (SDR) family.</text>
</comment>
<dbReference type="PANTHER" id="PTHR43086">
    <property type="entry name" value="VERY-LONG-CHAIN 3-OXOOACYL-COA REDUCTASE"/>
    <property type="match status" value="1"/>
</dbReference>
<reference evidence="3" key="2">
    <citation type="submission" date="2024-10" db="UniProtKB">
        <authorList>
            <consortium name="EnsemblProtists"/>
        </authorList>
    </citation>
    <scope>IDENTIFICATION</scope>
</reference>
<dbReference type="Pfam" id="PF00106">
    <property type="entry name" value="adh_short"/>
    <property type="match status" value="1"/>
</dbReference>
<evidence type="ECO:0000256" key="2">
    <source>
        <dbReference type="ARBA" id="ARBA00023002"/>
    </source>
</evidence>
<name>A0A0D3HXH3_EMIH1</name>
<dbReference type="Proteomes" id="UP000013827">
    <property type="component" value="Unassembled WGS sequence"/>
</dbReference>
<evidence type="ECO:0000313" key="4">
    <source>
        <dbReference type="Proteomes" id="UP000013827"/>
    </source>
</evidence>
<dbReference type="GO" id="GO:0030497">
    <property type="term" value="P:fatty acid elongation"/>
    <property type="evidence" value="ECO:0007669"/>
    <property type="project" value="TreeGrafter"/>
</dbReference>
<dbReference type="GeneID" id="17249870"/>
<keyword evidence="4" id="KW-1185">Reference proteome</keyword>
<dbReference type="PIRSF" id="PIRSF000126">
    <property type="entry name" value="11-beta-HSD1"/>
    <property type="match status" value="1"/>
</dbReference>
<sequence length="187" mass="19051">QVAVVTGASGGIGAAIARQLAAAGAAVCLAARRKGRIEALAGELSRAHGVPTLAVVADVTDRASVKACVREAEGALGPVSVLVSNAGVMHYTLMKNLHEDEWAQAVDVNCKGMLNAVGAVLPGMLSRGRGHILTITSDAGRKAFPGLSVYSGTKFFNEAVSQGLRAECVGTGVKVTTVQPGDCRSEL</sequence>
<dbReference type="Gene3D" id="3.40.50.720">
    <property type="entry name" value="NAD(P)-binding Rossmann-like Domain"/>
    <property type="match status" value="1"/>
</dbReference>
<dbReference type="HOGENOM" id="CLU_010194_2_10_1"/>
<accession>A0A0D3HXH3</accession>
<dbReference type="InterPro" id="IPR002347">
    <property type="entry name" value="SDR_fam"/>
</dbReference>
<protein>
    <submittedName>
        <fullName evidence="3">Uncharacterized protein</fullName>
    </submittedName>
</protein>
<dbReference type="eggNOG" id="KOG1205">
    <property type="taxonomic scope" value="Eukaryota"/>
</dbReference>
<organism evidence="3 4">
    <name type="scientific">Emiliania huxleyi (strain CCMP1516)</name>
    <dbReference type="NCBI Taxonomy" id="280463"/>
    <lineage>
        <taxon>Eukaryota</taxon>
        <taxon>Haptista</taxon>
        <taxon>Haptophyta</taxon>
        <taxon>Prymnesiophyceae</taxon>
        <taxon>Isochrysidales</taxon>
        <taxon>Noelaerhabdaceae</taxon>
        <taxon>Emiliania</taxon>
    </lineage>
</organism>
<dbReference type="PANTHER" id="PTHR43086:SF3">
    <property type="entry name" value="NADP-DEPENDENT 3-HYDROXY ACID DEHYDROGENASE YDFG"/>
    <property type="match status" value="1"/>
</dbReference>
<reference evidence="4" key="1">
    <citation type="journal article" date="2013" name="Nature">
        <title>Pan genome of the phytoplankton Emiliania underpins its global distribution.</title>
        <authorList>
            <person name="Read B.A."/>
            <person name="Kegel J."/>
            <person name="Klute M.J."/>
            <person name="Kuo A."/>
            <person name="Lefebvre S.C."/>
            <person name="Maumus F."/>
            <person name="Mayer C."/>
            <person name="Miller J."/>
            <person name="Monier A."/>
            <person name="Salamov A."/>
            <person name="Young J."/>
            <person name="Aguilar M."/>
            <person name="Claverie J.M."/>
            <person name="Frickenhaus S."/>
            <person name="Gonzalez K."/>
            <person name="Herman E.K."/>
            <person name="Lin Y.C."/>
            <person name="Napier J."/>
            <person name="Ogata H."/>
            <person name="Sarno A.F."/>
            <person name="Shmutz J."/>
            <person name="Schroeder D."/>
            <person name="de Vargas C."/>
            <person name="Verret F."/>
            <person name="von Dassow P."/>
            <person name="Valentin K."/>
            <person name="Van de Peer Y."/>
            <person name="Wheeler G."/>
            <person name="Dacks J.B."/>
            <person name="Delwiche C.F."/>
            <person name="Dyhrman S.T."/>
            <person name="Glockner G."/>
            <person name="John U."/>
            <person name="Richards T."/>
            <person name="Worden A.Z."/>
            <person name="Zhang X."/>
            <person name="Grigoriev I.V."/>
            <person name="Allen A.E."/>
            <person name="Bidle K."/>
            <person name="Borodovsky M."/>
            <person name="Bowler C."/>
            <person name="Brownlee C."/>
            <person name="Cock J.M."/>
            <person name="Elias M."/>
            <person name="Gladyshev V.N."/>
            <person name="Groth M."/>
            <person name="Guda C."/>
            <person name="Hadaegh A."/>
            <person name="Iglesias-Rodriguez M.D."/>
            <person name="Jenkins J."/>
            <person name="Jones B.M."/>
            <person name="Lawson T."/>
            <person name="Leese F."/>
            <person name="Lindquist E."/>
            <person name="Lobanov A."/>
            <person name="Lomsadze A."/>
            <person name="Malik S.B."/>
            <person name="Marsh M.E."/>
            <person name="Mackinder L."/>
            <person name="Mock T."/>
            <person name="Mueller-Roeber B."/>
            <person name="Pagarete A."/>
            <person name="Parker M."/>
            <person name="Probert I."/>
            <person name="Quesneville H."/>
            <person name="Raines C."/>
            <person name="Rensing S.A."/>
            <person name="Riano-Pachon D.M."/>
            <person name="Richier S."/>
            <person name="Rokitta S."/>
            <person name="Shiraiwa Y."/>
            <person name="Soanes D.M."/>
            <person name="van der Giezen M."/>
            <person name="Wahlund T.M."/>
            <person name="Williams B."/>
            <person name="Wilson W."/>
            <person name="Wolfe G."/>
            <person name="Wurch L.L."/>
        </authorList>
    </citation>
    <scope>NUCLEOTIDE SEQUENCE</scope>
</reference>
<dbReference type="PaxDb" id="2903-EOD03708"/>
<dbReference type="EnsemblProtists" id="EOD03708">
    <property type="protein sequence ID" value="EOD03708"/>
    <property type="gene ID" value="EMIHUDRAFT_45086"/>
</dbReference>